<evidence type="ECO:0000259" key="6">
    <source>
        <dbReference type="PROSITE" id="PS51462"/>
    </source>
</evidence>
<dbReference type="Pfam" id="PF00293">
    <property type="entry name" value="NUDIX"/>
    <property type="match status" value="1"/>
</dbReference>
<feature type="compositionally biased region" description="Acidic residues" evidence="5">
    <location>
        <begin position="562"/>
        <end position="579"/>
    </location>
</feature>
<keyword evidence="3" id="KW-0645">Protease</keyword>
<comment type="caution">
    <text evidence="7">The sequence shown here is derived from an EMBL/GenBank/DDBJ whole genome shotgun (WGS) entry which is preliminary data.</text>
</comment>
<comment type="similarity">
    <text evidence="1">Belongs to the Nudix hydrolase family.</text>
</comment>
<gene>
    <name evidence="7" type="ORF">ACFYM3_16005</name>
</gene>
<proteinExistence type="inferred from homology"/>
<dbReference type="Proteomes" id="UP001601288">
    <property type="component" value="Unassembled WGS sequence"/>
</dbReference>
<dbReference type="PROSITE" id="PS51462">
    <property type="entry name" value="NUDIX"/>
    <property type="match status" value="1"/>
</dbReference>
<reference evidence="7 8" key="1">
    <citation type="submission" date="2024-10" db="EMBL/GenBank/DDBJ databases">
        <title>The Natural Products Discovery Center: Release of the First 8490 Sequenced Strains for Exploring Actinobacteria Biosynthetic Diversity.</title>
        <authorList>
            <person name="Kalkreuter E."/>
            <person name="Kautsar S.A."/>
            <person name="Yang D."/>
            <person name="Bader C.D."/>
            <person name="Teijaro C.N."/>
            <person name="Fluegel L."/>
            <person name="Davis C.M."/>
            <person name="Simpson J.R."/>
            <person name="Lauterbach L."/>
            <person name="Steele A.D."/>
            <person name="Gui C."/>
            <person name="Meng S."/>
            <person name="Li G."/>
            <person name="Viehrig K."/>
            <person name="Ye F."/>
            <person name="Su P."/>
            <person name="Kiefer A.F."/>
            <person name="Nichols A."/>
            <person name="Cepeda A.J."/>
            <person name="Yan W."/>
            <person name="Fan B."/>
            <person name="Jiang Y."/>
            <person name="Adhikari A."/>
            <person name="Zheng C.-J."/>
            <person name="Schuster L."/>
            <person name="Cowan T.M."/>
            <person name="Smanski M.J."/>
            <person name="Chevrette M.G."/>
            <person name="De Carvalho L.P.S."/>
            <person name="Shen B."/>
        </authorList>
    </citation>
    <scope>NUCLEOTIDE SEQUENCE [LARGE SCALE GENOMIC DNA]</scope>
    <source>
        <strain evidence="7 8">NPDC007066</strain>
    </source>
</reference>
<keyword evidence="8" id="KW-1185">Reference proteome</keyword>
<evidence type="ECO:0000313" key="7">
    <source>
        <dbReference type="EMBL" id="MFE9226107.1"/>
    </source>
</evidence>
<protein>
    <submittedName>
        <fullName evidence="7">NUDIX domain-containing protein</fullName>
    </submittedName>
</protein>
<dbReference type="PANTHER" id="PTHR43736">
    <property type="entry name" value="ADP-RIBOSE PYROPHOSPHATASE"/>
    <property type="match status" value="1"/>
</dbReference>
<feature type="domain" description="Nudix hydrolase" evidence="6">
    <location>
        <begin position="166"/>
        <end position="310"/>
    </location>
</feature>
<feature type="region of interest" description="Disordered" evidence="5">
    <location>
        <begin position="366"/>
        <end position="391"/>
    </location>
</feature>
<dbReference type="PANTHER" id="PTHR43736:SF1">
    <property type="entry name" value="DIHYDRONEOPTERIN TRIPHOSPHATE DIPHOSPHATASE"/>
    <property type="match status" value="1"/>
</dbReference>
<dbReference type="Gene3D" id="3.90.79.10">
    <property type="entry name" value="Nucleoside Triphosphate Pyrophosphohydrolase"/>
    <property type="match status" value="1"/>
</dbReference>
<evidence type="ECO:0000256" key="5">
    <source>
        <dbReference type="SAM" id="MobiDB-lite"/>
    </source>
</evidence>
<feature type="region of interest" description="Disordered" evidence="5">
    <location>
        <begin position="260"/>
        <end position="279"/>
    </location>
</feature>
<evidence type="ECO:0000256" key="4">
    <source>
        <dbReference type="ARBA" id="ARBA00022801"/>
    </source>
</evidence>
<dbReference type="Pfam" id="PF04586">
    <property type="entry name" value="Peptidase_S78"/>
    <property type="match status" value="1"/>
</dbReference>
<keyword evidence="4" id="KW-0378">Hydrolase</keyword>
<evidence type="ECO:0000313" key="8">
    <source>
        <dbReference type="Proteomes" id="UP001601288"/>
    </source>
</evidence>
<evidence type="ECO:0000256" key="1">
    <source>
        <dbReference type="ARBA" id="ARBA00005582"/>
    </source>
</evidence>
<dbReference type="InterPro" id="IPR000086">
    <property type="entry name" value="NUDIX_hydrolase_dom"/>
</dbReference>
<dbReference type="CDD" id="cd02883">
    <property type="entry name" value="NUDIX_Hydrolase"/>
    <property type="match status" value="1"/>
</dbReference>
<sequence>MVDEVNDLIVPGAFAHTLATRRVKAVWHHEWKDAVGVVLHVEEWLPGDPRFADVPDWPAEAGALVATVEYNRRTSKGRDTYEQVKQWYEHGEAAFSIGYRVPADGATRRGDGVRVIHRLDLFEVSPVLHGAHPMTRALEVKAAANPGMEYKATPNVIELDAGTDEDRIKVAGLVLKAEDTGRVLLIQRALDDEDPDAGTWEFPGGHLEKDEDALAAALREWQEETGAELPGSASVVGSWTSPNGIYRGFVAVVPGESHIPLNRPPSERPVTNPDDPQGEAPEVTAWWPITALPDMSLLRPACRETPWSLLAGATLPQGPAAKKPRAEAEQFAAGVMNTYAALGTTEAKSARAAVASARSVLPRIEHKSARSTVAEAKSHPTPLPEASVMSPNPLLESQEQFRARLSDSVRELLDQDGQTWTCIEGTYPDRVIVSVHSEDERRSSHYAIPYTATANGEISLGTPKSVELATVVLPEGASAQRTATDEEDVDARVVQPTVEALADATARINTTEADPDQLTGVRDKVRTLIAALSAKGLDTADDTEAPKGAPRDPTAGPIGMDLWDEYSFNDDEDEDEVPMEDAPPPAEADVDDEDTVRLDEDKVKSALAMMRS</sequence>
<dbReference type="InterPro" id="IPR015797">
    <property type="entry name" value="NUDIX_hydrolase-like_dom_sf"/>
</dbReference>
<dbReference type="SUPFAM" id="SSF55811">
    <property type="entry name" value="Nudix"/>
    <property type="match status" value="1"/>
</dbReference>
<evidence type="ECO:0000256" key="2">
    <source>
        <dbReference type="ARBA" id="ARBA00022612"/>
    </source>
</evidence>
<feature type="region of interest" description="Disordered" evidence="5">
    <location>
        <begin position="539"/>
        <end position="595"/>
    </location>
</feature>
<name>A0ABW6LEY7_9ACTN</name>
<dbReference type="RefSeq" id="WP_358278828.1">
    <property type="nucleotide sequence ID" value="NZ_JBEYGJ010000003.1"/>
</dbReference>
<organism evidence="7 8">
    <name type="scientific">Streptomyces massasporeus</name>
    <dbReference type="NCBI Taxonomy" id="67324"/>
    <lineage>
        <taxon>Bacteria</taxon>
        <taxon>Bacillati</taxon>
        <taxon>Actinomycetota</taxon>
        <taxon>Actinomycetes</taxon>
        <taxon>Kitasatosporales</taxon>
        <taxon>Streptomycetaceae</taxon>
        <taxon>Streptomyces</taxon>
    </lineage>
</organism>
<dbReference type="InterPro" id="IPR054613">
    <property type="entry name" value="Peptidase_S78_dom"/>
</dbReference>
<keyword evidence="2" id="KW-1188">Viral release from host cell</keyword>
<dbReference type="EMBL" id="JBIAFP010000008">
    <property type="protein sequence ID" value="MFE9226107.1"/>
    <property type="molecule type" value="Genomic_DNA"/>
</dbReference>
<accession>A0ABW6LEY7</accession>
<evidence type="ECO:0000256" key="3">
    <source>
        <dbReference type="ARBA" id="ARBA00022670"/>
    </source>
</evidence>